<proteinExistence type="inferred from homology"/>
<evidence type="ECO:0000256" key="2">
    <source>
        <dbReference type="ARBA" id="ARBA00004818"/>
    </source>
</evidence>
<dbReference type="Proteomes" id="UP001139031">
    <property type="component" value="Unassembled WGS sequence"/>
</dbReference>
<dbReference type="EC" id="3.1.3.18" evidence="4"/>
<evidence type="ECO:0000256" key="3">
    <source>
        <dbReference type="ARBA" id="ARBA00006171"/>
    </source>
</evidence>
<dbReference type="Gene3D" id="1.10.150.240">
    <property type="entry name" value="Putative phosphatase, domain 2"/>
    <property type="match status" value="1"/>
</dbReference>
<comment type="caution">
    <text evidence="5">The sequence shown here is derived from an EMBL/GenBank/DDBJ whole genome shotgun (WGS) entry which is preliminary data.</text>
</comment>
<dbReference type="SFLD" id="SFLDG01129">
    <property type="entry name" value="C1.5:_HAD__Beta-PGM__Phosphata"/>
    <property type="match status" value="1"/>
</dbReference>
<name>A0ABS7U228_9BACT</name>
<reference evidence="5" key="1">
    <citation type="submission" date="2021-08" db="EMBL/GenBank/DDBJ databases">
        <authorList>
            <person name="Stevens D.C."/>
        </authorList>
    </citation>
    <scope>NUCLEOTIDE SEQUENCE</scope>
    <source>
        <strain evidence="5">DSM 53165</strain>
    </source>
</reference>
<dbReference type="Pfam" id="PF00702">
    <property type="entry name" value="Hydrolase"/>
    <property type="match status" value="1"/>
</dbReference>
<dbReference type="SFLD" id="SFLDS00003">
    <property type="entry name" value="Haloacid_Dehalogenase"/>
    <property type="match status" value="1"/>
</dbReference>
<dbReference type="Gene3D" id="3.40.50.1000">
    <property type="entry name" value="HAD superfamily/HAD-like"/>
    <property type="match status" value="1"/>
</dbReference>
<comment type="pathway">
    <text evidence="2">Organic acid metabolism; glycolate biosynthesis; glycolate from 2-phosphoglycolate: step 1/1.</text>
</comment>
<dbReference type="InterPro" id="IPR023214">
    <property type="entry name" value="HAD_sf"/>
</dbReference>
<dbReference type="InterPro" id="IPR050155">
    <property type="entry name" value="HAD-like_hydrolase_sf"/>
</dbReference>
<keyword evidence="6" id="KW-1185">Reference proteome</keyword>
<dbReference type="SUPFAM" id="SSF56784">
    <property type="entry name" value="HAD-like"/>
    <property type="match status" value="1"/>
</dbReference>
<protein>
    <recommendedName>
        <fullName evidence="4">phosphoglycolate phosphatase</fullName>
        <ecNumber evidence="4">3.1.3.18</ecNumber>
    </recommendedName>
</protein>
<dbReference type="CDD" id="cd01427">
    <property type="entry name" value="HAD_like"/>
    <property type="match status" value="1"/>
</dbReference>
<evidence type="ECO:0000313" key="5">
    <source>
        <dbReference type="EMBL" id="MBZ5714513.1"/>
    </source>
</evidence>
<dbReference type="EMBL" id="JAIRAU010000048">
    <property type="protein sequence ID" value="MBZ5714513.1"/>
    <property type="molecule type" value="Genomic_DNA"/>
</dbReference>
<evidence type="ECO:0000256" key="1">
    <source>
        <dbReference type="ARBA" id="ARBA00000830"/>
    </source>
</evidence>
<dbReference type="GO" id="GO:0016787">
    <property type="term" value="F:hydrolase activity"/>
    <property type="evidence" value="ECO:0007669"/>
    <property type="project" value="UniProtKB-KW"/>
</dbReference>
<sequence length="231" mass="25382">MKGHRETMAGDGAIAGVVFDLDGTLYDKRPVERWVLARMLPSLPRLVRYTKVRTSLAGVDFDDAGALARETLQRLAGDARGQETWRRWIAERYEPQVLRAVGRAGRAYPGAAETLLRLRGAGLRLGLVSDYRGAHDRLRALGIDPGLFHFSLVTEEHGAMKPAARMAARTLTGMGLPGERMVMVGDRAFADQRFAETCGMRFFGVLAGGDPPDPAWTPWPGVRARLSALLR</sequence>
<dbReference type="InterPro" id="IPR036412">
    <property type="entry name" value="HAD-like_sf"/>
</dbReference>
<comment type="catalytic activity">
    <reaction evidence="1">
        <text>2-phosphoglycolate + H2O = glycolate + phosphate</text>
        <dbReference type="Rhea" id="RHEA:14369"/>
        <dbReference type="ChEBI" id="CHEBI:15377"/>
        <dbReference type="ChEBI" id="CHEBI:29805"/>
        <dbReference type="ChEBI" id="CHEBI:43474"/>
        <dbReference type="ChEBI" id="CHEBI:58033"/>
        <dbReference type="EC" id="3.1.3.18"/>
    </reaction>
</comment>
<keyword evidence="5" id="KW-0378">Hydrolase</keyword>
<evidence type="ECO:0000256" key="4">
    <source>
        <dbReference type="ARBA" id="ARBA00013078"/>
    </source>
</evidence>
<organism evidence="5 6">
    <name type="scientific">Nannocystis pusilla</name>
    <dbReference type="NCBI Taxonomy" id="889268"/>
    <lineage>
        <taxon>Bacteria</taxon>
        <taxon>Pseudomonadati</taxon>
        <taxon>Myxococcota</taxon>
        <taxon>Polyangia</taxon>
        <taxon>Nannocystales</taxon>
        <taxon>Nannocystaceae</taxon>
        <taxon>Nannocystis</taxon>
    </lineage>
</organism>
<evidence type="ECO:0000313" key="6">
    <source>
        <dbReference type="Proteomes" id="UP001139031"/>
    </source>
</evidence>
<dbReference type="PANTHER" id="PTHR43434">
    <property type="entry name" value="PHOSPHOGLYCOLATE PHOSPHATASE"/>
    <property type="match status" value="1"/>
</dbReference>
<comment type="similarity">
    <text evidence="3">Belongs to the HAD-like hydrolase superfamily. CbbY/CbbZ/Gph/YieH family.</text>
</comment>
<accession>A0ABS7U228</accession>
<dbReference type="PANTHER" id="PTHR43434:SF1">
    <property type="entry name" value="PHOSPHOGLYCOLATE PHOSPHATASE"/>
    <property type="match status" value="1"/>
</dbReference>
<dbReference type="RefSeq" id="WP_224196247.1">
    <property type="nucleotide sequence ID" value="NZ_JAIRAU010000048.1"/>
</dbReference>
<gene>
    <name evidence="5" type="ORF">K7C98_35215</name>
</gene>
<dbReference type="InterPro" id="IPR023198">
    <property type="entry name" value="PGP-like_dom2"/>
</dbReference>